<dbReference type="InterPro" id="IPR011042">
    <property type="entry name" value="6-blade_b-propeller_TolB-like"/>
</dbReference>
<dbReference type="PANTHER" id="PTHR36842:SF1">
    <property type="entry name" value="PROTEIN TOLB"/>
    <property type="match status" value="1"/>
</dbReference>
<keyword evidence="5" id="KW-0131">Cell cycle</keyword>
<dbReference type="AlphaFoldDB" id="A0A967EZW8"/>
<comment type="subcellular location">
    <subcellularLocation>
        <location evidence="1 5">Periplasm</location>
    </subcellularLocation>
</comment>
<gene>
    <name evidence="5 7" type="primary">tolB</name>
    <name evidence="7" type="ORF">HBA54_17985</name>
</gene>
<dbReference type="Gene3D" id="2.120.10.30">
    <property type="entry name" value="TolB, C-terminal domain"/>
    <property type="match status" value="1"/>
</dbReference>
<reference evidence="7" key="1">
    <citation type="submission" date="2020-03" db="EMBL/GenBank/DDBJ databases">
        <title>Genome of Pelagibius litoralis DSM 21314T.</title>
        <authorList>
            <person name="Wang G."/>
        </authorList>
    </citation>
    <scope>NUCLEOTIDE SEQUENCE</scope>
    <source>
        <strain evidence="7">DSM 21314</strain>
    </source>
</reference>
<feature type="signal peptide" evidence="5">
    <location>
        <begin position="1"/>
        <end position="42"/>
    </location>
</feature>
<keyword evidence="8" id="KW-1185">Reference proteome</keyword>
<dbReference type="SUPFAM" id="SSF52964">
    <property type="entry name" value="TolB, N-terminal domain"/>
    <property type="match status" value="1"/>
</dbReference>
<protein>
    <recommendedName>
        <fullName evidence="5">Tol-Pal system protein TolB</fullName>
    </recommendedName>
</protein>
<comment type="function">
    <text evidence="5">Part of the Tol-Pal system, which plays a role in outer membrane invagination during cell division and is important for maintaining outer membrane integrity.</text>
</comment>
<evidence type="ECO:0000256" key="3">
    <source>
        <dbReference type="ARBA" id="ARBA00022729"/>
    </source>
</evidence>
<dbReference type="InterPro" id="IPR014167">
    <property type="entry name" value="Tol-Pal_TolB"/>
</dbReference>
<dbReference type="EMBL" id="JAAQPH010000014">
    <property type="protein sequence ID" value="NIA70490.1"/>
    <property type="molecule type" value="Genomic_DNA"/>
</dbReference>
<keyword evidence="4 5" id="KW-0574">Periplasm</keyword>
<accession>A0A967EZW8</accession>
<feature type="chain" id="PRO_5038182654" description="Tol-Pal system protein TolB" evidence="5">
    <location>
        <begin position="43"/>
        <end position="463"/>
    </location>
</feature>
<dbReference type="GO" id="GO:0051301">
    <property type="term" value="P:cell division"/>
    <property type="evidence" value="ECO:0007669"/>
    <property type="project" value="UniProtKB-UniRule"/>
</dbReference>
<keyword evidence="3 5" id="KW-0732">Signal</keyword>
<dbReference type="PANTHER" id="PTHR36842">
    <property type="entry name" value="PROTEIN TOLB HOMOLOG"/>
    <property type="match status" value="1"/>
</dbReference>
<keyword evidence="5" id="KW-0132">Cell division</keyword>
<dbReference type="Proteomes" id="UP000761264">
    <property type="component" value="Unassembled WGS sequence"/>
</dbReference>
<dbReference type="GO" id="GO:0042597">
    <property type="term" value="C:periplasmic space"/>
    <property type="evidence" value="ECO:0007669"/>
    <property type="project" value="UniProtKB-SubCell"/>
</dbReference>
<sequence precursor="true">MSMQRFKSRTAGRARRLSLCALTAVLAAFSVGVIAGAGPAQAQLKVDITRGFVEPLPIAITDFFGEIPDEQKLGGDIAGVIAANLERSGLFRPVDKGAFIQDAQSLRSGPRYGDWRLINAQALAAGNVQLQGDGRMRVQFRLWDVFSEAQMTGLQYTTTPANWRNIAHRISDQIYQRLTGESGYFTTQIVYVAEQGPQNRRIKRLAIMDQDGENHRFLTSGNETVLTPRFSPSTREITYLAFQKIGGREVPRVYLFNLDTGQQEVLGEFPGMTFAPRFSTEGNSVTLSMAKDGNTEVYAIDLRTRRQQRLTNHPGIDTSPSYSPDSSQIVFNSDRGGRPQLYVMDSDGSNVRRISRGKGSYYTPVWSPRGDLVAFTRQHAGEFYIGIMRADGSGERMLVRDYNVEAPTWAPNGRVLSYFRTTRADSQGRITSKIFTIDLTGFNERELVTPLDGSDPAWSPLIP</sequence>
<organism evidence="7 8">
    <name type="scientific">Pelagibius litoralis</name>
    <dbReference type="NCBI Taxonomy" id="374515"/>
    <lineage>
        <taxon>Bacteria</taxon>
        <taxon>Pseudomonadati</taxon>
        <taxon>Pseudomonadota</taxon>
        <taxon>Alphaproteobacteria</taxon>
        <taxon>Rhodospirillales</taxon>
        <taxon>Rhodovibrionaceae</taxon>
        <taxon>Pelagibius</taxon>
    </lineage>
</organism>
<dbReference type="SUPFAM" id="SSF69304">
    <property type="entry name" value="Tricorn protease N-terminal domain"/>
    <property type="match status" value="1"/>
</dbReference>
<evidence type="ECO:0000256" key="4">
    <source>
        <dbReference type="ARBA" id="ARBA00022764"/>
    </source>
</evidence>
<comment type="subunit">
    <text evidence="5">The Tol-Pal system is composed of five core proteins: the inner membrane proteins TolA, TolQ and TolR, the periplasmic protein TolB and the outer membrane protein Pal. They form a network linking the inner and outer membranes and the peptidoglycan layer.</text>
</comment>
<name>A0A967EZW8_9PROT</name>
<dbReference type="GO" id="GO:0017038">
    <property type="term" value="P:protein import"/>
    <property type="evidence" value="ECO:0007669"/>
    <property type="project" value="InterPro"/>
</dbReference>
<dbReference type="HAMAP" id="MF_00671">
    <property type="entry name" value="TolB"/>
    <property type="match status" value="1"/>
</dbReference>
<evidence type="ECO:0000256" key="2">
    <source>
        <dbReference type="ARBA" id="ARBA00009820"/>
    </source>
</evidence>
<evidence type="ECO:0000313" key="8">
    <source>
        <dbReference type="Proteomes" id="UP000761264"/>
    </source>
</evidence>
<dbReference type="NCBIfam" id="TIGR02800">
    <property type="entry name" value="propeller_TolB"/>
    <property type="match status" value="1"/>
</dbReference>
<feature type="domain" description="TolB N-terminal" evidence="6">
    <location>
        <begin position="44"/>
        <end position="151"/>
    </location>
</feature>
<proteinExistence type="inferred from homology"/>
<comment type="similarity">
    <text evidence="2 5">Belongs to the TolB family.</text>
</comment>
<comment type="caution">
    <text evidence="7">The sequence shown here is derived from an EMBL/GenBank/DDBJ whole genome shotgun (WGS) entry which is preliminary data.</text>
</comment>
<evidence type="ECO:0000313" key="7">
    <source>
        <dbReference type="EMBL" id="NIA70490.1"/>
    </source>
</evidence>
<dbReference type="Pfam" id="PF04052">
    <property type="entry name" value="TolB_N"/>
    <property type="match status" value="1"/>
</dbReference>
<dbReference type="InterPro" id="IPR007195">
    <property type="entry name" value="TolB_N"/>
</dbReference>
<evidence type="ECO:0000259" key="6">
    <source>
        <dbReference type="Pfam" id="PF04052"/>
    </source>
</evidence>
<evidence type="ECO:0000256" key="1">
    <source>
        <dbReference type="ARBA" id="ARBA00004418"/>
    </source>
</evidence>
<dbReference type="Gene3D" id="3.40.50.10070">
    <property type="entry name" value="TolB, N-terminal domain"/>
    <property type="match status" value="1"/>
</dbReference>
<evidence type="ECO:0000256" key="5">
    <source>
        <dbReference type="HAMAP-Rule" id="MF_00671"/>
    </source>
</evidence>
<dbReference type="Pfam" id="PF07676">
    <property type="entry name" value="PD40"/>
    <property type="match status" value="1"/>
</dbReference>
<dbReference type="InterPro" id="IPR011659">
    <property type="entry name" value="WD40"/>
</dbReference>